<organism evidence="2 3">
    <name type="scientific">Ostreococcus lucimarinus (strain CCE9901)</name>
    <dbReference type="NCBI Taxonomy" id="436017"/>
    <lineage>
        <taxon>Eukaryota</taxon>
        <taxon>Viridiplantae</taxon>
        <taxon>Chlorophyta</taxon>
        <taxon>Mamiellophyceae</taxon>
        <taxon>Mamiellales</taxon>
        <taxon>Bathycoccaceae</taxon>
        <taxon>Ostreococcus</taxon>
    </lineage>
</organism>
<feature type="region of interest" description="Disordered" evidence="1">
    <location>
        <begin position="1"/>
        <end position="62"/>
    </location>
</feature>
<dbReference type="GeneID" id="5000216"/>
<dbReference type="Proteomes" id="UP000001568">
    <property type="component" value="Chromosome 2"/>
</dbReference>
<reference evidence="2 3" key="1">
    <citation type="journal article" date="2007" name="Proc. Natl. Acad. Sci. U.S.A.">
        <title>The tiny eukaryote Ostreococcus provides genomic insights into the paradox of plankton speciation.</title>
        <authorList>
            <person name="Palenik B."/>
            <person name="Grimwood J."/>
            <person name="Aerts A."/>
            <person name="Rouze P."/>
            <person name="Salamov A."/>
            <person name="Putnam N."/>
            <person name="Dupont C."/>
            <person name="Jorgensen R."/>
            <person name="Derelle E."/>
            <person name="Rombauts S."/>
            <person name="Zhou K."/>
            <person name="Otillar R."/>
            <person name="Merchant S.S."/>
            <person name="Podell S."/>
            <person name="Gaasterland T."/>
            <person name="Napoli C."/>
            <person name="Gendler K."/>
            <person name="Manuell A."/>
            <person name="Tai V."/>
            <person name="Vallon O."/>
            <person name="Piganeau G."/>
            <person name="Jancek S."/>
            <person name="Heijde M."/>
            <person name="Jabbari K."/>
            <person name="Bowler C."/>
            <person name="Lohr M."/>
            <person name="Robbens S."/>
            <person name="Werner G."/>
            <person name="Dubchak I."/>
            <person name="Pazour G.J."/>
            <person name="Ren Q."/>
            <person name="Paulsen I."/>
            <person name="Delwiche C."/>
            <person name="Schmutz J."/>
            <person name="Rokhsar D."/>
            <person name="Van de Peer Y."/>
            <person name="Moreau H."/>
            <person name="Grigoriev I.V."/>
        </authorList>
    </citation>
    <scope>NUCLEOTIDE SEQUENCE [LARGE SCALE GENOMIC DNA]</scope>
    <source>
        <strain evidence="2 3">CCE9901</strain>
    </source>
</reference>
<gene>
    <name evidence="2" type="ORF">OSTLU_29816</name>
</gene>
<dbReference type="OrthoDB" id="10666780at2759"/>
<dbReference type="EMBL" id="CP000582">
    <property type="protein sequence ID" value="ABO94334.1"/>
    <property type="molecule type" value="Genomic_DNA"/>
</dbReference>
<feature type="compositionally biased region" description="Basic and acidic residues" evidence="1">
    <location>
        <begin position="300"/>
        <end position="309"/>
    </location>
</feature>
<accession>A4RTN4</accession>
<dbReference type="HOGENOM" id="CLU_718427_0_0_1"/>
<feature type="compositionally biased region" description="Low complexity" evidence="1">
    <location>
        <begin position="35"/>
        <end position="47"/>
    </location>
</feature>
<feature type="compositionally biased region" description="Basic residues" evidence="1">
    <location>
        <begin position="25"/>
        <end position="34"/>
    </location>
</feature>
<keyword evidence="3" id="KW-1185">Reference proteome</keyword>
<sequence>MTKTTPVIMETVNATKVAPTTTHTTKTKAQKARKTTQTQRQTQSPATGKRRRGRPPTSTKRVMINDDLGQMRIGAMLPMGIPGMSTPLTNAMMASAAAAYASQLQAAFSASTSFYAPHAGAFRSSADVTVNVNETCATDDNTSMRNHYFASPNGDPVSAAATFAHRMMMYQRTAYGTLGQYYASEARAIRDARGTYAQSHMNQTTNRNAAQLVAAGECARGRASIAGVDGGKGEPSASQKQWPIVPQVSTAICPPKSDLVRSTPPGAFGRPQAVNAGVQEASAAKTKAKKAAEENASGNEDSRSSRDDPEAAAAAAEAVVKRVNEAKALLDPSAELYRGEHAKLRSRGQRSSAPSPESSLGAPVADGQPEHSEALGSKGSKSAAA</sequence>
<dbReference type="KEGG" id="olu:OSTLU_29816"/>
<feature type="region of interest" description="Disordered" evidence="1">
    <location>
        <begin position="255"/>
        <end position="316"/>
    </location>
</feature>
<evidence type="ECO:0000256" key="1">
    <source>
        <dbReference type="SAM" id="MobiDB-lite"/>
    </source>
</evidence>
<dbReference type="RefSeq" id="XP_001416042.1">
    <property type="nucleotide sequence ID" value="XM_001416005.1"/>
</dbReference>
<protein>
    <submittedName>
        <fullName evidence="2">Uncharacterized protein</fullName>
    </submittedName>
</protein>
<feature type="compositionally biased region" description="Polar residues" evidence="1">
    <location>
        <begin position="349"/>
        <end position="358"/>
    </location>
</feature>
<feature type="compositionally biased region" description="Low complexity" evidence="1">
    <location>
        <begin position="376"/>
        <end position="385"/>
    </location>
</feature>
<feature type="compositionally biased region" description="Low complexity" evidence="1">
    <location>
        <begin position="14"/>
        <end position="24"/>
    </location>
</feature>
<name>A4RTN4_OSTLU</name>
<feature type="region of interest" description="Disordered" evidence="1">
    <location>
        <begin position="328"/>
        <end position="385"/>
    </location>
</feature>
<dbReference type="Gramene" id="ABO94334">
    <property type="protein sequence ID" value="ABO94334"/>
    <property type="gene ID" value="OSTLU_29816"/>
</dbReference>
<proteinExistence type="predicted"/>
<evidence type="ECO:0000313" key="2">
    <source>
        <dbReference type="EMBL" id="ABO94334.1"/>
    </source>
</evidence>
<dbReference type="AlphaFoldDB" id="A4RTN4"/>
<evidence type="ECO:0000313" key="3">
    <source>
        <dbReference type="Proteomes" id="UP000001568"/>
    </source>
</evidence>